<evidence type="ECO:0000256" key="6">
    <source>
        <dbReference type="ARBA" id="ARBA00049417"/>
    </source>
</evidence>
<sequence length="207" mass="23753">MDNSTNLFFTNTFSDLSSDELVQRVRNKLSDFRFAHCVRTSYMAKELAATNHVDQERAAVAGFVHDYAKEVAPEDYRRAIIEEGLDRNLLEWNRSIWHGIVGANYVEQELHIHDQAILDAIRHHTTGSPDMSELDKVIFMADYIEPGRKFPGVEVARERTALNLDAGVAYELQQTLLYLIEGRERVFPLTVAAYNKLGIKTEENFFE</sequence>
<comment type="catalytic activity">
    <reaction evidence="6">
        <text>P(1),P(4)-bis(5'-adenosyl) tetraphosphate + H2O = 2 ADP + 2 H(+)</text>
        <dbReference type="Rhea" id="RHEA:24252"/>
        <dbReference type="ChEBI" id="CHEBI:15377"/>
        <dbReference type="ChEBI" id="CHEBI:15378"/>
        <dbReference type="ChEBI" id="CHEBI:58141"/>
        <dbReference type="ChEBI" id="CHEBI:456216"/>
        <dbReference type="EC" id="3.6.1.41"/>
    </reaction>
</comment>
<dbReference type="PANTHER" id="PTHR35795">
    <property type="entry name" value="SLR1885 PROTEIN"/>
    <property type="match status" value="1"/>
</dbReference>
<dbReference type="Pfam" id="PF01966">
    <property type="entry name" value="HD"/>
    <property type="match status" value="1"/>
</dbReference>
<evidence type="ECO:0000313" key="9">
    <source>
        <dbReference type="Proteomes" id="UP000185499"/>
    </source>
</evidence>
<dbReference type="InterPro" id="IPR005249">
    <property type="entry name" value="YqeK"/>
</dbReference>
<keyword evidence="9" id="KW-1185">Reference proteome</keyword>
<dbReference type="AlphaFoldDB" id="A0A1L6XAI2"/>
<dbReference type="SUPFAM" id="SSF109604">
    <property type="entry name" value="HD-domain/PDEase-like"/>
    <property type="match status" value="1"/>
</dbReference>
<keyword evidence="4" id="KW-0378">Hydrolase</keyword>
<dbReference type="InterPro" id="IPR051094">
    <property type="entry name" value="Diverse_Catalytic_Enzymes"/>
</dbReference>
<keyword evidence="2" id="KW-0479">Metal-binding</keyword>
<accession>A0A1L6XAI2</accession>
<dbReference type="InterPro" id="IPR003607">
    <property type="entry name" value="HD/PDEase_dom"/>
</dbReference>
<dbReference type="OrthoDB" id="9782134at2"/>
<dbReference type="PANTHER" id="PTHR35795:SF1">
    <property type="entry name" value="BIS(5'-NUCLEOSYL)-TETRAPHOSPHATASE, SYMMETRICAL"/>
    <property type="match status" value="1"/>
</dbReference>
<organism evidence="8 9">
    <name type="scientific">Amylolactobacillus amylophilus DSM 20533 = JCM 1125</name>
    <dbReference type="NCBI Taxonomy" id="1423721"/>
    <lineage>
        <taxon>Bacteria</taxon>
        <taxon>Bacillati</taxon>
        <taxon>Bacillota</taxon>
        <taxon>Bacilli</taxon>
        <taxon>Lactobacillales</taxon>
        <taxon>Lactobacillaceae</taxon>
        <taxon>Amylolactobacillus</taxon>
    </lineage>
</organism>
<evidence type="ECO:0000256" key="4">
    <source>
        <dbReference type="ARBA" id="ARBA00022801"/>
    </source>
</evidence>
<dbReference type="EMBL" id="CP018888">
    <property type="protein sequence ID" value="APT17980.1"/>
    <property type="molecule type" value="Genomic_DNA"/>
</dbReference>
<dbReference type="GO" id="GO:0046872">
    <property type="term" value="F:metal ion binding"/>
    <property type="evidence" value="ECO:0007669"/>
    <property type="project" value="UniProtKB-KW"/>
</dbReference>
<protein>
    <recommendedName>
        <fullName evidence="1">bis(5'-nucleosyl)-tetraphosphatase (symmetrical)</fullName>
        <ecNumber evidence="1">3.6.1.41</ecNumber>
    </recommendedName>
</protein>
<feature type="domain" description="HD" evidence="7">
    <location>
        <begin position="33"/>
        <end position="147"/>
    </location>
</feature>
<dbReference type="Proteomes" id="UP000185499">
    <property type="component" value="Chromosome"/>
</dbReference>
<dbReference type="GO" id="GO:0000166">
    <property type="term" value="F:nucleotide binding"/>
    <property type="evidence" value="ECO:0007669"/>
    <property type="project" value="UniProtKB-KW"/>
</dbReference>
<dbReference type="InterPro" id="IPR006674">
    <property type="entry name" value="HD_domain"/>
</dbReference>
<dbReference type="GO" id="GO:0008803">
    <property type="term" value="F:bis(5'-nucleosyl)-tetraphosphatase (symmetrical) activity"/>
    <property type="evidence" value="ECO:0007669"/>
    <property type="project" value="UniProtKB-EC"/>
</dbReference>
<reference evidence="8 9" key="1">
    <citation type="submission" date="2016-12" db="EMBL/GenBank/DDBJ databases">
        <title>The whole genome sequencing and assembly of Lactobacillus amylophilus DSM 20533T strain.</title>
        <authorList>
            <person name="Lee Y.-J."/>
            <person name="Yi H."/>
            <person name="Bahn Y.-S."/>
            <person name="Kim J.F."/>
            <person name="Lee D.-W."/>
        </authorList>
    </citation>
    <scope>NUCLEOTIDE SEQUENCE [LARGE SCALE GENOMIC DNA]</scope>
    <source>
        <strain evidence="8 9">DSM 20533</strain>
    </source>
</reference>
<evidence type="ECO:0000313" key="8">
    <source>
        <dbReference type="EMBL" id="APT17980.1"/>
    </source>
</evidence>
<evidence type="ECO:0000256" key="5">
    <source>
        <dbReference type="ARBA" id="ARBA00023004"/>
    </source>
</evidence>
<dbReference type="KEGG" id="lah:LA20533_00980"/>
<evidence type="ECO:0000256" key="1">
    <source>
        <dbReference type="ARBA" id="ARBA00012506"/>
    </source>
</evidence>
<dbReference type="SMART" id="SM00471">
    <property type="entry name" value="HDc"/>
    <property type="match status" value="1"/>
</dbReference>
<keyword evidence="3" id="KW-0547">Nucleotide-binding</keyword>
<dbReference type="RefSeq" id="WP_056946975.1">
    <property type="nucleotide sequence ID" value="NZ_AYYS01000027.1"/>
</dbReference>
<dbReference type="Gene3D" id="1.10.3210.10">
    <property type="entry name" value="Hypothetical protein af1432"/>
    <property type="match status" value="1"/>
</dbReference>
<keyword evidence="5" id="KW-0408">Iron</keyword>
<gene>
    <name evidence="8" type="ORF">LA20533_00980</name>
</gene>
<evidence type="ECO:0000256" key="2">
    <source>
        <dbReference type="ARBA" id="ARBA00022723"/>
    </source>
</evidence>
<evidence type="ECO:0000256" key="3">
    <source>
        <dbReference type="ARBA" id="ARBA00022741"/>
    </source>
</evidence>
<dbReference type="EC" id="3.6.1.41" evidence="1"/>
<proteinExistence type="predicted"/>
<dbReference type="PROSITE" id="PS51831">
    <property type="entry name" value="HD"/>
    <property type="match status" value="1"/>
</dbReference>
<evidence type="ECO:0000259" key="7">
    <source>
        <dbReference type="PROSITE" id="PS51831"/>
    </source>
</evidence>
<dbReference type="NCBIfam" id="TIGR00488">
    <property type="entry name" value="bis(5'-nucleosyl)-tetraphosphatase (symmetrical) YqeK"/>
    <property type="match status" value="1"/>
</dbReference>
<name>A0A1L6XAI2_9LACO</name>